<evidence type="ECO:0000256" key="1">
    <source>
        <dbReference type="SAM" id="MobiDB-lite"/>
    </source>
</evidence>
<sequence>MTWSRATATGSPAAASGSSGSRSAAGESLPADEPTGDVTEDATDDVAEDEADDVAVGAIGIAPFRSGPAPEWAAGLTGAARAAVLVVLLPPKPIRGRNPRGHPDRGEITSRAPPQAIRTKRRNR</sequence>
<accession>A0ABN2P369</accession>
<feature type="compositionally biased region" description="Low complexity" evidence="1">
    <location>
        <begin position="1"/>
        <end position="26"/>
    </location>
</feature>
<dbReference type="Proteomes" id="UP001501612">
    <property type="component" value="Unassembled WGS sequence"/>
</dbReference>
<dbReference type="EMBL" id="BAAAMY010000002">
    <property type="protein sequence ID" value="GAA1911220.1"/>
    <property type="molecule type" value="Genomic_DNA"/>
</dbReference>
<gene>
    <name evidence="2" type="ORF">GCM10009737_10800</name>
</gene>
<feature type="region of interest" description="Disordered" evidence="1">
    <location>
        <begin position="91"/>
        <end position="124"/>
    </location>
</feature>
<reference evidence="2 3" key="1">
    <citation type="journal article" date="2019" name="Int. J. Syst. Evol. Microbiol.">
        <title>The Global Catalogue of Microorganisms (GCM) 10K type strain sequencing project: providing services to taxonomists for standard genome sequencing and annotation.</title>
        <authorList>
            <consortium name="The Broad Institute Genomics Platform"/>
            <consortium name="The Broad Institute Genome Sequencing Center for Infectious Disease"/>
            <person name="Wu L."/>
            <person name="Ma J."/>
        </authorList>
    </citation>
    <scope>NUCLEOTIDE SEQUENCE [LARGE SCALE GENOMIC DNA]</scope>
    <source>
        <strain evidence="2 3">JCM 14046</strain>
    </source>
</reference>
<evidence type="ECO:0000313" key="3">
    <source>
        <dbReference type="Proteomes" id="UP001501612"/>
    </source>
</evidence>
<protein>
    <submittedName>
        <fullName evidence="2">Uncharacterized protein</fullName>
    </submittedName>
</protein>
<name>A0ABN2P369_9ACTN</name>
<proteinExistence type="predicted"/>
<evidence type="ECO:0000313" key="2">
    <source>
        <dbReference type="EMBL" id="GAA1911220.1"/>
    </source>
</evidence>
<feature type="region of interest" description="Disordered" evidence="1">
    <location>
        <begin position="1"/>
        <end position="52"/>
    </location>
</feature>
<comment type="caution">
    <text evidence="2">The sequence shown here is derived from an EMBL/GenBank/DDBJ whole genome shotgun (WGS) entry which is preliminary data.</text>
</comment>
<feature type="compositionally biased region" description="Acidic residues" evidence="1">
    <location>
        <begin position="34"/>
        <end position="52"/>
    </location>
</feature>
<keyword evidence="3" id="KW-1185">Reference proteome</keyword>
<organism evidence="2 3">
    <name type="scientific">Nocardioides lentus</name>
    <dbReference type="NCBI Taxonomy" id="338077"/>
    <lineage>
        <taxon>Bacteria</taxon>
        <taxon>Bacillati</taxon>
        <taxon>Actinomycetota</taxon>
        <taxon>Actinomycetes</taxon>
        <taxon>Propionibacteriales</taxon>
        <taxon>Nocardioidaceae</taxon>
        <taxon>Nocardioides</taxon>
    </lineage>
</organism>